<dbReference type="EMBL" id="JBEPCU010000970">
    <property type="protein sequence ID" value="MER6982224.1"/>
    <property type="molecule type" value="Genomic_DNA"/>
</dbReference>
<reference evidence="1 2" key="1">
    <citation type="submission" date="2024-06" db="EMBL/GenBank/DDBJ databases">
        <title>The Natural Products Discovery Center: Release of the First 8490 Sequenced Strains for Exploring Actinobacteria Biosynthetic Diversity.</title>
        <authorList>
            <person name="Kalkreuter E."/>
            <person name="Kautsar S.A."/>
            <person name="Yang D."/>
            <person name="Bader C.D."/>
            <person name="Teijaro C.N."/>
            <person name="Fluegel L."/>
            <person name="Davis C.M."/>
            <person name="Simpson J.R."/>
            <person name="Lauterbach L."/>
            <person name="Steele A.D."/>
            <person name="Gui C."/>
            <person name="Meng S."/>
            <person name="Li G."/>
            <person name="Viehrig K."/>
            <person name="Ye F."/>
            <person name="Su P."/>
            <person name="Kiefer A.F."/>
            <person name="Nichols A."/>
            <person name="Cepeda A.J."/>
            <person name="Yan W."/>
            <person name="Fan B."/>
            <person name="Jiang Y."/>
            <person name="Adhikari A."/>
            <person name="Zheng C.-J."/>
            <person name="Schuster L."/>
            <person name="Cowan T.M."/>
            <person name="Smanski M.J."/>
            <person name="Chevrette M.G."/>
            <person name="De Carvalho L.P.S."/>
            <person name="Shen B."/>
        </authorList>
    </citation>
    <scope>NUCLEOTIDE SEQUENCE [LARGE SCALE GENOMIC DNA]</scope>
    <source>
        <strain evidence="1 2">NPDC000634</strain>
    </source>
</reference>
<keyword evidence="2" id="KW-1185">Reference proteome</keyword>
<evidence type="ECO:0000313" key="2">
    <source>
        <dbReference type="Proteomes" id="UP001458415"/>
    </source>
</evidence>
<comment type="caution">
    <text evidence="1">The sequence shown here is derived from an EMBL/GenBank/DDBJ whole genome shotgun (WGS) entry which is preliminary data.</text>
</comment>
<organism evidence="1 2">
    <name type="scientific">Streptomyces carpinensis</name>
    <dbReference type="NCBI Taxonomy" id="66369"/>
    <lineage>
        <taxon>Bacteria</taxon>
        <taxon>Bacillati</taxon>
        <taxon>Actinomycetota</taxon>
        <taxon>Actinomycetes</taxon>
        <taxon>Kitasatosporales</taxon>
        <taxon>Streptomycetaceae</taxon>
        <taxon>Streptomyces</taxon>
    </lineage>
</organism>
<dbReference type="RefSeq" id="WP_158103901.1">
    <property type="nucleotide sequence ID" value="NZ_MUBM01000170.1"/>
</dbReference>
<proteinExistence type="predicted"/>
<evidence type="ECO:0000313" key="1">
    <source>
        <dbReference type="EMBL" id="MER6982224.1"/>
    </source>
</evidence>
<protein>
    <submittedName>
        <fullName evidence="1">Uncharacterized protein</fullName>
    </submittedName>
</protein>
<sequence length="57" mass="5929">MDEAQDAAATSADDDPTTARAKTVLAKALGCDVDAPRSETDLTSLLPFAALAREPRP</sequence>
<accession>A0ABV1WDP6</accession>
<gene>
    <name evidence="1" type="ORF">ABT317_35965</name>
</gene>
<name>A0ABV1WDP6_9ACTN</name>
<dbReference type="Proteomes" id="UP001458415">
    <property type="component" value="Unassembled WGS sequence"/>
</dbReference>